<reference evidence="1" key="1">
    <citation type="submission" date="2021-08" db="EMBL/GenBank/DDBJ databases">
        <title>The first chromosome-level gecko genome reveals the dynamic sex chromosomes of Neotropical dwarf geckos (Sphaerodactylidae: Sphaerodactylus).</title>
        <authorList>
            <person name="Pinto B.J."/>
            <person name="Keating S.E."/>
            <person name="Gamble T."/>
        </authorList>
    </citation>
    <scope>NUCLEOTIDE SEQUENCE</scope>
    <source>
        <strain evidence="1">TG3544</strain>
    </source>
</reference>
<gene>
    <name evidence="1" type="ORF">K3G42_003929</name>
</gene>
<comment type="caution">
    <text evidence="1">The sequence shown here is derived from an EMBL/GenBank/DDBJ whole genome shotgun (WGS) entry which is preliminary data.</text>
</comment>
<dbReference type="Proteomes" id="UP000827872">
    <property type="component" value="Linkage Group LG06"/>
</dbReference>
<organism evidence="1 2">
    <name type="scientific">Sphaerodactylus townsendi</name>
    <dbReference type="NCBI Taxonomy" id="933632"/>
    <lineage>
        <taxon>Eukaryota</taxon>
        <taxon>Metazoa</taxon>
        <taxon>Chordata</taxon>
        <taxon>Craniata</taxon>
        <taxon>Vertebrata</taxon>
        <taxon>Euteleostomi</taxon>
        <taxon>Lepidosauria</taxon>
        <taxon>Squamata</taxon>
        <taxon>Bifurcata</taxon>
        <taxon>Gekkota</taxon>
        <taxon>Sphaerodactylidae</taxon>
        <taxon>Sphaerodactylus</taxon>
    </lineage>
</organism>
<evidence type="ECO:0000313" key="2">
    <source>
        <dbReference type="Proteomes" id="UP000827872"/>
    </source>
</evidence>
<name>A0ACB8FLP2_9SAUR</name>
<proteinExistence type="predicted"/>
<protein>
    <submittedName>
        <fullName evidence="1">Uncharacterized protein</fullName>
    </submittedName>
</protein>
<sequence>MGEEGPVGPKGEKGPTGLSVEEVKDIVRNEMSDMHACARELESGAPLSMICRKHCALSQGISMKLEFLGWRSRARIGLIRNSKNFDVANQSADPSVDDLADPRKRGKRAPVSKNLRTTKLFNGVENGNKSEMLLREPAPSIPSVVVGGERGKPMKR</sequence>
<dbReference type="EMBL" id="CM037619">
    <property type="protein sequence ID" value="KAH8006423.1"/>
    <property type="molecule type" value="Genomic_DNA"/>
</dbReference>
<keyword evidence="2" id="KW-1185">Reference proteome</keyword>
<accession>A0ACB8FLP2</accession>
<evidence type="ECO:0000313" key="1">
    <source>
        <dbReference type="EMBL" id="KAH8006423.1"/>
    </source>
</evidence>